<dbReference type="AlphaFoldDB" id="A0AAP2GIN4"/>
<keyword evidence="8 10" id="KW-0694">RNA-binding</keyword>
<evidence type="ECO:0000259" key="12">
    <source>
        <dbReference type="PROSITE" id="PS51721"/>
    </source>
</evidence>
<dbReference type="EMBL" id="JAHESF010000008">
    <property type="protein sequence ID" value="MBT1697194.1"/>
    <property type="molecule type" value="Genomic_DNA"/>
</dbReference>
<feature type="binding site" evidence="10">
    <location>
        <position position="288"/>
    </location>
    <ligand>
        <name>Zn(2+)</name>
        <dbReference type="ChEBI" id="CHEBI:29105"/>
    </ligand>
</feature>
<accession>A0AAP2GIN4</accession>
<feature type="domain" description="EngC GTPase" evidence="11">
    <location>
        <begin position="107"/>
        <end position="255"/>
    </location>
</feature>
<comment type="function">
    <text evidence="10">One of several proteins that assist in the late maturation steps of the functional core of the 30S ribosomal subunit. Helps release RbfA from mature subunits. May play a role in the assembly of ribosomal proteins into the subunit. Circularly permuted GTPase that catalyzes slow GTP hydrolysis, GTPase activity is stimulated by the 30S ribosomal subunit.</text>
</comment>
<comment type="subcellular location">
    <subcellularLocation>
        <location evidence="10">Cytoplasm</location>
    </subcellularLocation>
</comment>
<keyword evidence="1 10" id="KW-0963">Cytoplasm</keyword>
<feature type="binding site" evidence="10">
    <location>
        <position position="294"/>
    </location>
    <ligand>
        <name>Zn(2+)</name>
        <dbReference type="ChEBI" id="CHEBI:29105"/>
    </ligand>
</feature>
<comment type="subunit">
    <text evidence="10">Monomer. Associates with 30S ribosomal subunit, binds 16S rRNA.</text>
</comment>
<dbReference type="RefSeq" id="WP_254163002.1">
    <property type="nucleotide sequence ID" value="NZ_JAHESF010000008.1"/>
</dbReference>
<dbReference type="PANTHER" id="PTHR32120">
    <property type="entry name" value="SMALL RIBOSOMAL SUBUNIT BIOGENESIS GTPASE RSGA"/>
    <property type="match status" value="1"/>
</dbReference>
<evidence type="ECO:0000256" key="8">
    <source>
        <dbReference type="ARBA" id="ARBA00022884"/>
    </source>
</evidence>
<dbReference type="CDD" id="cd01854">
    <property type="entry name" value="YjeQ_EngC"/>
    <property type="match status" value="1"/>
</dbReference>
<organism evidence="13 14">
    <name type="scientific">Chryseosolibacter histidini</name>
    <dbReference type="NCBI Taxonomy" id="2782349"/>
    <lineage>
        <taxon>Bacteria</taxon>
        <taxon>Pseudomonadati</taxon>
        <taxon>Bacteroidota</taxon>
        <taxon>Cytophagia</taxon>
        <taxon>Cytophagales</taxon>
        <taxon>Chryseotaleaceae</taxon>
        <taxon>Chryseosolibacter</taxon>
    </lineage>
</organism>
<keyword evidence="9 10" id="KW-0342">GTP-binding</keyword>
<dbReference type="InterPro" id="IPR004881">
    <property type="entry name" value="Ribosome_biogen_GTPase_RsgA"/>
</dbReference>
<evidence type="ECO:0000256" key="2">
    <source>
        <dbReference type="ARBA" id="ARBA00022517"/>
    </source>
</evidence>
<keyword evidence="2 10" id="KW-0690">Ribosome biogenesis</keyword>
<keyword evidence="4 10" id="KW-0699">rRNA-binding</keyword>
<protein>
    <recommendedName>
        <fullName evidence="10">Small ribosomal subunit biogenesis GTPase RsgA</fullName>
        <ecNumber evidence="10">3.6.1.-</ecNumber>
    </recommendedName>
</protein>
<feature type="binding site" evidence="10">
    <location>
        <position position="286"/>
    </location>
    <ligand>
        <name>Zn(2+)</name>
        <dbReference type="ChEBI" id="CHEBI:29105"/>
    </ligand>
</feature>
<feature type="binding site" evidence="10">
    <location>
        <begin position="199"/>
        <end position="207"/>
    </location>
    <ligand>
        <name>GTP</name>
        <dbReference type="ChEBI" id="CHEBI:37565"/>
    </ligand>
</feature>
<reference evidence="13 14" key="1">
    <citation type="submission" date="2021-05" db="EMBL/GenBank/DDBJ databases">
        <title>A Polyphasic approach of four new species of the genus Ohtaekwangia: Ohtaekwangia histidinii sp. nov., Ohtaekwangia cretensis sp. nov., Ohtaekwangia indiensis sp. nov., Ohtaekwangia reichenbachii sp. nov. from diverse environment.</title>
        <authorList>
            <person name="Octaviana S."/>
        </authorList>
    </citation>
    <scope>NUCLEOTIDE SEQUENCE [LARGE SCALE GENOMIC DNA]</scope>
    <source>
        <strain evidence="13 14">PWU4</strain>
    </source>
</reference>
<dbReference type="Pfam" id="PF03193">
    <property type="entry name" value="RsgA_GTPase"/>
    <property type="match status" value="1"/>
</dbReference>
<dbReference type="Gene3D" id="3.40.50.300">
    <property type="entry name" value="P-loop containing nucleotide triphosphate hydrolases"/>
    <property type="match status" value="1"/>
</dbReference>
<comment type="caution">
    <text evidence="13">The sequence shown here is derived from an EMBL/GenBank/DDBJ whole genome shotgun (WGS) entry which is preliminary data.</text>
</comment>
<dbReference type="SUPFAM" id="SSF52540">
    <property type="entry name" value="P-loop containing nucleoside triphosphate hydrolases"/>
    <property type="match status" value="1"/>
</dbReference>
<feature type="binding site" evidence="10">
    <location>
        <begin position="146"/>
        <end position="149"/>
    </location>
    <ligand>
        <name>GTP</name>
        <dbReference type="ChEBI" id="CHEBI:37565"/>
    </ligand>
</feature>
<evidence type="ECO:0000256" key="4">
    <source>
        <dbReference type="ARBA" id="ARBA00022730"/>
    </source>
</evidence>
<evidence type="ECO:0000259" key="11">
    <source>
        <dbReference type="PROSITE" id="PS50936"/>
    </source>
</evidence>
<evidence type="ECO:0000256" key="6">
    <source>
        <dbReference type="ARBA" id="ARBA00022801"/>
    </source>
</evidence>
<comment type="cofactor">
    <cofactor evidence="10">
        <name>Zn(2+)</name>
        <dbReference type="ChEBI" id="CHEBI:29105"/>
    </cofactor>
    <text evidence="10">Binds 1 zinc ion per subunit.</text>
</comment>
<dbReference type="NCBIfam" id="TIGR00157">
    <property type="entry name" value="ribosome small subunit-dependent GTPase A"/>
    <property type="match status" value="1"/>
</dbReference>
<dbReference type="Gene3D" id="1.10.40.50">
    <property type="entry name" value="Probable gtpase engc, domain 3"/>
    <property type="match status" value="1"/>
</dbReference>
<dbReference type="GO" id="GO:0042274">
    <property type="term" value="P:ribosomal small subunit biogenesis"/>
    <property type="evidence" value="ECO:0007669"/>
    <property type="project" value="UniProtKB-UniRule"/>
</dbReference>
<keyword evidence="14" id="KW-1185">Reference proteome</keyword>
<dbReference type="InterPro" id="IPR030378">
    <property type="entry name" value="G_CP_dom"/>
</dbReference>
<evidence type="ECO:0000256" key="10">
    <source>
        <dbReference type="HAMAP-Rule" id="MF_01820"/>
    </source>
</evidence>
<evidence type="ECO:0000256" key="9">
    <source>
        <dbReference type="ARBA" id="ARBA00023134"/>
    </source>
</evidence>
<dbReference type="PANTHER" id="PTHR32120:SF10">
    <property type="entry name" value="SMALL RIBOSOMAL SUBUNIT BIOGENESIS GTPASE RSGA"/>
    <property type="match status" value="1"/>
</dbReference>
<keyword evidence="6 10" id="KW-0378">Hydrolase</keyword>
<dbReference type="InterPro" id="IPR010914">
    <property type="entry name" value="RsgA_GTPase_dom"/>
</dbReference>
<dbReference type="PROSITE" id="PS51721">
    <property type="entry name" value="G_CP"/>
    <property type="match status" value="1"/>
</dbReference>
<dbReference type="HAMAP" id="MF_01820">
    <property type="entry name" value="GTPase_RsgA"/>
    <property type="match status" value="1"/>
</dbReference>
<dbReference type="PROSITE" id="PS50936">
    <property type="entry name" value="ENGC_GTPASE"/>
    <property type="match status" value="1"/>
</dbReference>
<gene>
    <name evidence="10 13" type="primary">rsgA</name>
    <name evidence="13" type="ORF">KK083_09930</name>
</gene>
<feature type="binding site" evidence="10">
    <location>
        <position position="281"/>
    </location>
    <ligand>
        <name>Zn(2+)</name>
        <dbReference type="ChEBI" id="CHEBI:29105"/>
    </ligand>
</feature>
<evidence type="ECO:0000313" key="14">
    <source>
        <dbReference type="Proteomes" id="UP001319200"/>
    </source>
</evidence>
<evidence type="ECO:0000313" key="13">
    <source>
        <dbReference type="EMBL" id="MBT1697194.1"/>
    </source>
</evidence>
<keyword evidence="5 10" id="KW-0547">Nucleotide-binding</keyword>
<keyword evidence="7 10" id="KW-0862">Zinc</keyword>
<feature type="domain" description="CP-type G" evidence="12">
    <location>
        <begin position="98"/>
        <end position="257"/>
    </location>
</feature>
<evidence type="ECO:0000256" key="1">
    <source>
        <dbReference type="ARBA" id="ARBA00022490"/>
    </source>
</evidence>
<dbReference type="GO" id="GO:0005525">
    <property type="term" value="F:GTP binding"/>
    <property type="evidence" value="ECO:0007669"/>
    <property type="project" value="UniProtKB-UniRule"/>
</dbReference>
<sequence length="353" mass="39933">MISLTDFGWSDFHLQYFTHSNHGLPAGRVISVKGFKYMLITETGELETELSGKLLYATSPEDLPKVGDWVFFMKYDDAGYIIDVFPRVNVLSRKSAGNKTERQVLAVNIDFALIVQGLDRDFNLMRLERYLVQLAACGIAPIVILNKADLISDEEEYRLAIARLMRDCSVHFCSTYTGFGIDALNHQILEAHKTYILIGSSGVGKSSLLNALMNTNVQQTNSTSDWSSKGKHTTTRRDLFRLPNGSLMIDTPGMREFGLTGDEAHSTDDLFPAIQRFSSSCRFSDCTHMSEPGCAVTEAVASGNLDAQVYESYLKLIREQRRFTINAEDKKRMEKQFGRITREAKTHRKRYKY</sequence>
<evidence type="ECO:0000256" key="7">
    <source>
        <dbReference type="ARBA" id="ARBA00022833"/>
    </source>
</evidence>
<evidence type="ECO:0000256" key="3">
    <source>
        <dbReference type="ARBA" id="ARBA00022723"/>
    </source>
</evidence>
<dbReference type="GO" id="GO:0046872">
    <property type="term" value="F:metal ion binding"/>
    <property type="evidence" value="ECO:0007669"/>
    <property type="project" value="UniProtKB-KW"/>
</dbReference>
<dbReference type="GO" id="GO:0003924">
    <property type="term" value="F:GTPase activity"/>
    <property type="evidence" value="ECO:0007669"/>
    <property type="project" value="UniProtKB-UniRule"/>
</dbReference>
<dbReference type="Proteomes" id="UP001319200">
    <property type="component" value="Unassembled WGS sequence"/>
</dbReference>
<dbReference type="InterPro" id="IPR027417">
    <property type="entry name" value="P-loop_NTPase"/>
</dbReference>
<dbReference type="GO" id="GO:0005737">
    <property type="term" value="C:cytoplasm"/>
    <property type="evidence" value="ECO:0007669"/>
    <property type="project" value="UniProtKB-SubCell"/>
</dbReference>
<evidence type="ECO:0000256" key="5">
    <source>
        <dbReference type="ARBA" id="ARBA00022741"/>
    </source>
</evidence>
<name>A0AAP2GIN4_9BACT</name>
<keyword evidence="3 10" id="KW-0479">Metal-binding</keyword>
<comment type="similarity">
    <text evidence="10">Belongs to the TRAFAC class YlqF/YawG GTPase family. RsgA subfamily.</text>
</comment>
<dbReference type="EC" id="3.6.1.-" evidence="10"/>
<dbReference type="GO" id="GO:0019843">
    <property type="term" value="F:rRNA binding"/>
    <property type="evidence" value="ECO:0007669"/>
    <property type="project" value="UniProtKB-KW"/>
</dbReference>
<proteinExistence type="inferred from homology"/>